<name>A0A182NSD7_9DIPT</name>
<dbReference type="Pfam" id="PF00930">
    <property type="entry name" value="DPPIV_N"/>
    <property type="match status" value="1"/>
</dbReference>
<dbReference type="EnsemblMetazoa" id="ADIR010577-RA">
    <property type="protein sequence ID" value="ADIR010577-PA"/>
    <property type="gene ID" value="ADIR010577"/>
</dbReference>
<dbReference type="STRING" id="7168.A0A182NSD7"/>
<feature type="compositionally biased region" description="Polar residues" evidence="1">
    <location>
        <begin position="53"/>
        <end position="68"/>
    </location>
</feature>
<dbReference type="VEuPathDB" id="VectorBase:ADIR010577"/>
<dbReference type="AlphaFoldDB" id="A0A182NSD7"/>
<dbReference type="GO" id="GO:0008239">
    <property type="term" value="F:dipeptidyl-peptidase activity"/>
    <property type="evidence" value="ECO:0007669"/>
    <property type="project" value="TreeGrafter"/>
</dbReference>
<evidence type="ECO:0000313" key="4">
    <source>
        <dbReference type="Proteomes" id="UP000075884"/>
    </source>
</evidence>
<feature type="compositionally biased region" description="Acidic residues" evidence="1">
    <location>
        <begin position="156"/>
        <end position="181"/>
    </location>
</feature>
<dbReference type="InterPro" id="IPR002469">
    <property type="entry name" value="Peptidase_S9B_N"/>
</dbReference>
<feature type="domain" description="Dipeptidylpeptidase IV N-terminal" evidence="2">
    <location>
        <begin position="273"/>
        <end position="349"/>
    </location>
</feature>
<sequence length="352" mass="38806">MDGSSGGGGGGANSGPPSAAHPSASCLMATDADVAYLAGYPEYPSRHGLASNRVGSTTTPTTANGITSTGRWETMTAGSTVPRKKSWSELKSIVNETRRQMATTMAASFPMSVNFRTLSDGRTRVYFLSPPPANGWDTILFYVDVPPATDTREGGNDDDNDNDDTDKDTGNDGEDSDEIDEEERRSGRRLKRHLEWHQLLESVLGHLSTTNSREVQLLLERKRLSIWGITSYELHKSSGKIVFPACNTLYQCLDTGYEENTLFPSELRIFQRAAAIDPQICPQNSDLVAFVCNGDIWVVHTHSGHSERLTYAHDGRRSFAEDPLTAGVPSYVMQEEFSRYQGFWWQPASHGE</sequence>
<dbReference type="InterPro" id="IPR050278">
    <property type="entry name" value="Serine_Prot_S9B/DPPIV"/>
</dbReference>
<evidence type="ECO:0000259" key="2">
    <source>
        <dbReference type="Pfam" id="PF00930"/>
    </source>
</evidence>
<dbReference type="Gene3D" id="2.140.10.30">
    <property type="entry name" value="Dipeptidylpeptidase IV, N-terminal domain"/>
    <property type="match status" value="1"/>
</dbReference>
<protein>
    <recommendedName>
        <fullName evidence="2">Dipeptidylpeptidase IV N-terminal domain-containing protein</fullName>
    </recommendedName>
</protein>
<reference evidence="4" key="1">
    <citation type="submission" date="2013-03" db="EMBL/GenBank/DDBJ databases">
        <title>The Genome Sequence of Anopheles dirus WRAIR2.</title>
        <authorList>
            <consortium name="The Broad Institute Genomics Platform"/>
            <person name="Neafsey D.E."/>
            <person name="Walton C."/>
            <person name="Walker B."/>
            <person name="Young S.K."/>
            <person name="Zeng Q."/>
            <person name="Gargeya S."/>
            <person name="Fitzgerald M."/>
            <person name="Haas B."/>
            <person name="Abouelleil A."/>
            <person name="Allen A.W."/>
            <person name="Alvarado L."/>
            <person name="Arachchi H.M."/>
            <person name="Berlin A.M."/>
            <person name="Chapman S.B."/>
            <person name="Gainer-Dewar J."/>
            <person name="Goldberg J."/>
            <person name="Griggs A."/>
            <person name="Gujja S."/>
            <person name="Hansen M."/>
            <person name="Howarth C."/>
            <person name="Imamovic A."/>
            <person name="Ireland A."/>
            <person name="Larimer J."/>
            <person name="McCowan C."/>
            <person name="Murphy C."/>
            <person name="Pearson M."/>
            <person name="Poon T.W."/>
            <person name="Priest M."/>
            <person name="Roberts A."/>
            <person name="Saif S."/>
            <person name="Shea T."/>
            <person name="Sisk P."/>
            <person name="Sykes S."/>
            <person name="Wortman J."/>
            <person name="Nusbaum C."/>
            <person name="Birren B."/>
        </authorList>
    </citation>
    <scope>NUCLEOTIDE SEQUENCE [LARGE SCALE GENOMIC DNA]</scope>
    <source>
        <strain evidence="4">WRAIR2</strain>
    </source>
</reference>
<feature type="region of interest" description="Disordered" evidence="1">
    <location>
        <begin position="47"/>
        <end position="68"/>
    </location>
</feature>
<dbReference type="GO" id="GO:0006508">
    <property type="term" value="P:proteolysis"/>
    <property type="evidence" value="ECO:0007669"/>
    <property type="project" value="InterPro"/>
</dbReference>
<dbReference type="Proteomes" id="UP000075884">
    <property type="component" value="Unassembled WGS sequence"/>
</dbReference>
<dbReference type="PANTHER" id="PTHR11731:SF193">
    <property type="entry name" value="DIPEPTIDYL PEPTIDASE 9"/>
    <property type="match status" value="1"/>
</dbReference>
<evidence type="ECO:0000313" key="3">
    <source>
        <dbReference type="EnsemblMetazoa" id="ADIR010577-PA"/>
    </source>
</evidence>
<keyword evidence="4" id="KW-1185">Reference proteome</keyword>
<dbReference type="PANTHER" id="PTHR11731">
    <property type="entry name" value="PROTEASE FAMILY S9B,C DIPEPTIDYL-PEPTIDASE IV-RELATED"/>
    <property type="match status" value="1"/>
</dbReference>
<accession>A0A182NSD7</accession>
<proteinExistence type="predicted"/>
<reference evidence="3" key="2">
    <citation type="submission" date="2020-05" db="UniProtKB">
        <authorList>
            <consortium name="EnsemblMetazoa"/>
        </authorList>
    </citation>
    <scope>IDENTIFICATION</scope>
    <source>
        <strain evidence="3">WRAIR2</strain>
    </source>
</reference>
<feature type="region of interest" description="Disordered" evidence="1">
    <location>
        <begin position="147"/>
        <end position="186"/>
    </location>
</feature>
<evidence type="ECO:0000256" key="1">
    <source>
        <dbReference type="SAM" id="MobiDB-lite"/>
    </source>
</evidence>
<feature type="compositionally biased region" description="Gly residues" evidence="1">
    <location>
        <begin position="1"/>
        <end position="13"/>
    </location>
</feature>
<feature type="compositionally biased region" description="Low complexity" evidence="1">
    <location>
        <begin position="14"/>
        <end position="23"/>
    </location>
</feature>
<dbReference type="SUPFAM" id="SSF82171">
    <property type="entry name" value="DPP6 N-terminal domain-like"/>
    <property type="match status" value="1"/>
</dbReference>
<organism evidence="3 4">
    <name type="scientific">Anopheles dirus</name>
    <dbReference type="NCBI Taxonomy" id="7168"/>
    <lineage>
        <taxon>Eukaryota</taxon>
        <taxon>Metazoa</taxon>
        <taxon>Ecdysozoa</taxon>
        <taxon>Arthropoda</taxon>
        <taxon>Hexapoda</taxon>
        <taxon>Insecta</taxon>
        <taxon>Pterygota</taxon>
        <taxon>Neoptera</taxon>
        <taxon>Endopterygota</taxon>
        <taxon>Diptera</taxon>
        <taxon>Nematocera</taxon>
        <taxon>Culicoidea</taxon>
        <taxon>Culicidae</taxon>
        <taxon>Anophelinae</taxon>
        <taxon>Anopheles</taxon>
    </lineage>
</organism>
<feature type="region of interest" description="Disordered" evidence="1">
    <location>
        <begin position="1"/>
        <end position="23"/>
    </location>
</feature>